<protein>
    <submittedName>
        <fullName evidence="3">Uncharacterized protein</fullName>
    </submittedName>
</protein>
<keyword evidence="2" id="KW-1133">Transmembrane helix</keyword>
<name>A0AAU9MFZ4_9ASTR</name>
<proteinExistence type="predicted"/>
<keyword evidence="2" id="KW-0812">Transmembrane</keyword>
<gene>
    <name evidence="3" type="ORF">LVIROSA_LOCUS10344</name>
</gene>
<feature type="transmembrane region" description="Helical" evidence="2">
    <location>
        <begin position="12"/>
        <end position="30"/>
    </location>
</feature>
<evidence type="ECO:0000313" key="3">
    <source>
        <dbReference type="EMBL" id="CAH1423049.1"/>
    </source>
</evidence>
<keyword evidence="4" id="KW-1185">Reference proteome</keyword>
<evidence type="ECO:0000256" key="1">
    <source>
        <dbReference type="SAM" id="MobiDB-lite"/>
    </source>
</evidence>
<accession>A0AAU9MFZ4</accession>
<reference evidence="3 4" key="1">
    <citation type="submission" date="2022-01" db="EMBL/GenBank/DDBJ databases">
        <authorList>
            <person name="Xiong W."/>
            <person name="Schranz E."/>
        </authorList>
    </citation>
    <scope>NUCLEOTIDE SEQUENCE [LARGE SCALE GENOMIC DNA]</scope>
</reference>
<dbReference type="EMBL" id="CAKMRJ010001112">
    <property type="protein sequence ID" value="CAH1423049.1"/>
    <property type="molecule type" value="Genomic_DNA"/>
</dbReference>
<sequence>MVVGKCRLLETLTLLAVAFLVTWKLLWIELVEFDFDDVYASTHRVFCRSLPPNEVSPAAAFSPVKPPAGDRRTPTATPETVDPTASLFYKHNFNLGQQVNT</sequence>
<feature type="region of interest" description="Disordered" evidence="1">
    <location>
        <begin position="58"/>
        <end position="80"/>
    </location>
</feature>
<dbReference type="AlphaFoldDB" id="A0AAU9MFZ4"/>
<comment type="caution">
    <text evidence="3">The sequence shown here is derived from an EMBL/GenBank/DDBJ whole genome shotgun (WGS) entry which is preliminary data.</text>
</comment>
<evidence type="ECO:0000313" key="4">
    <source>
        <dbReference type="Proteomes" id="UP001157418"/>
    </source>
</evidence>
<organism evidence="3 4">
    <name type="scientific">Lactuca virosa</name>
    <dbReference type="NCBI Taxonomy" id="75947"/>
    <lineage>
        <taxon>Eukaryota</taxon>
        <taxon>Viridiplantae</taxon>
        <taxon>Streptophyta</taxon>
        <taxon>Embryophyta</taxon>
        <taxon>Tracheophyta</taxon>
        <taxon>Spermatophyta</taxon>
        <taxon>Magnoliopsida</taxon>
        <taxon>eudicotyledons</taxon>
        <taxon>Gunneridae</taxon>
        <taxon>Pentapetalae</taxon>
        <taxon>asterids</taxon>
        <taxon>campanulids</taxon>
        <taxon>Asterales</taxon>
        <taxon>Asteraceae</taxon>
        <taxon>Cichorioideae</taxon>
        <taxon>Cichorieae</taxon>
        <taxon>Lactucinae</taxon>
        <taxon>Lactuca</taxon>
    </lineage>
</organism>
<dbReference type="Proteomes" id="UP001157418">
    <property type="component" value="Unassembled WGS sequence"/>
</dbReference>
<keyword evidence="2" id="KW-0472">Membrane</keyword>
<evidence type="ECO:0000256" key="2">
    <source>
        <dbReference type="SAM" id="Phobius"/>
    </source>
</evidence>